<dbReference type="SUPFAM" id="SSF103473">
    <property type="entry name" value="MFS general substrate transporter"/>
    <property type="match status" value="2"/>
</dbReference>
<name>A0A8H6TDS4_MYCCL</name>
<feature type="transmembrane region" description="Helical" evidence="8">
    <location>
        <begin position="114"/>
        <end position="136"/>
    </location>
</feature>
<accession>A0A8H6TDS4</accession>
<feature type="transmembrane region" description="Helical" evidence="8">
    <location>
        <begin position="275"/>
        <end position="294"/>
    </location>
</feature>
<sequence length="632" mass="69484">MDSPHTVPELQHSTAVSQQDVAVVEQDDGVTRIEALYLVFSQGWKLYLLYGSLAIIAFVYALSESTTYTYENYAASSFESHPLIGTISVVTSIMGGVAKPFIAKFSDLSGRPSALALAVGLYAIGYIVVAASRTIGAVAGGQVIYTMGNTGIDLVLSILLSDITSLQWRGFVQGLFSMPFVITAFVAGDISADISANTVNGWRWGYGMFIILVPVCLAPAFGILFWADRKAKKIGVLSLADSSYSRRRQISGEKEEETRHPLHLVLHYWRVMDGFGLLVLGTSFTLILLPFTLYTTAQHGWKNPSLIAMFVVGGLLFVAFFGWEFKIASHPIMPRRLVNKTFLCCVVIDFMYYLSGYITLTYFTSWVYVVKDWNLTDYTYFTSASIRLDNFTHRSPAFRYVRLPPCNASEFYLYFSSLTVGLCLFGLVGGIIQRYTHRYKWIQLAGLSIRIIGQGLVFLAANGNQSDAVLVMSQVLTSMGGGFSVVGSQVATQASVPHQDMALAISLLSLWTSVGGGIGSAIAAAIWNDKLPANLNKYLGGILNATQIDEIYGSIIVARQAEPRDLVIEAYNHTAFYMFLPALILSFLPLIAGIMTSNYYLGDTHNAVENKVIRVQKTQELAEIDSAHEEKV</sequence>
<comment type="caution">
    <text evidence="9">The sequence shown here is derived from an EMBL/GenBank/DDBJ whole genome shotgun (WGS) entry which is preliminary data.</text>
</comment>
<keyword evidence="4 8" id="KW-0812">Transmembrane</keyword>
<evidence type="ECO:0000256" key="4">
    <source>
        <dbReference type="ARBA" id="ARBA00022692"/>
    </source>
</evidence>
<keyword evidence="3" id="KW-0813">Transport</keyword>
<feature type="transmembrane region" description="Helical" evidence="8">
    <location>
        <begin position="204"/>
        <end position="227"/>
    </location>
</feature>
<dbReference type="Proteomes" id="UP000613580">
    <property type="component" value="Unassembled WGS sequence"/>
</dbReference>
<evidence type="ECO:0000256" key="6">
    <source>
        <dbReference type="ARBA" id="ARBA00023065"/>
    </source>
</evidence>
<evidence type="ECO:0000256" key="8">
    <source>
        <dbReference type="SAM" id="Phobius"/>
    </source>
</evidence>
<feature type="transmembrane region" description="Helical" evidence="8">
    <location>
        <begin position="306"/>
        <end position="325"/>
    </location>
</feature>
<dbReference type="InterPro" id="IPR011701">
    <property type="entry name" value="MFS"/>
</dbReference>
<keyword evidence="6" id="KW-0406">Ion transport</keyword>
<evidence type="ECO:0000313" key="10">
    <source>
        <dbReference type="Proteomes" id="UP000613580"/>
    </source>
</evidence>
<feature type="transmembrane region" description="Helical" evidence="8">
    <location>
        <begin position="575"/>
        <end position="601"/>
    </location>
</feature>
<dbReference type="Pfam" id="PF07690">
    <property type="entry name" value="MFS_1"/>
    <property type="match status" value="1"/>
</dbReference>
<dbReference type="FunFam" id="1.20.1250.20:FF:000197">
    <property type="entry name" value="Siderophore iron transporter 1"/>
    <property type="match status" value="1"/>
</dbReference>
<evidence type="ECO:0000256" key="3">
    <source>
        <dbReference type="ARBA" id="ARBA00022448"/>
    </source>
</evidence>
<dbReference type="InterPro" id="IPR036259">
    <property type="entry name" value="MFS_trans_sf"/>
</dbReference>
<evidence type="ECO:0000313" key="9">
    <source>
        <dbReference type="EMBL" id="KAF7316985.1"/>
    </source>
</evidence>
<evidence type="ECO:0000256" key="2">
    <source>
        <dbReference type="ARBA" id="ARBA00008335"/>
    </source>
</evidence>
<dbReference type="Gene3D" id="1.20.1250.20">
    <property type="entry name" value="MFS general substrate transporter like domains"/>
    <property type="match status" value="2"/>
</dbReference>
<feature type="transmembrane region" description="Helical" evidence="8">
    <location>
        <begin position="142"/>
        <end position="160"/>
    </location>
</feature>
<comment type="subcellular location">
    <subcellularLocation>
        <location evidence="1">Membrane</location>
        <topology evidence="1">Multi-pass membrane protein</topology>
    </subcellularLocation>
</comment>
<dbReference type="GO" id="GO:0022857">
    <property type="term" value="F:transmembrane transporter activity"/>
    <property type="evidence" value="ECO:0007669"/>
    <property type="project" value="InterPro"/>
</dbReference>
<keyword evidence="10" id="KW-1185">Reference proteome</keyword>
<organism evidence="9 10">
    <name type="scientific">Mycena chlorophos</name>
    <name type="common">Agaric fungus</name>
    <name type="synonym">Agaricus chlorophos</name>
    <dbReference type="NCBI Taxonomy" id="658473"/>
    <lineage>
        <taxon>Eukaryota</taxon>
        <taxon>Fungi</taxon>
        <taxon>Dikarya</taxon>
        <taxon>Basidiomycota</taxon>
        <taxon>Agaricomycotina</taxon>
        <taxon>Agaricomycetes</taxon>
        <taxon>Agaricomycetidae</taxon>
        <taxon>Agaricales</taxon>
        <taxon>Marasmiineae</taxon>
        <taxon>Mycenaceae</taxon>
        <taxon>Mycena</taxon>
    </lineage>
</organism>
<feature type="transmembrane region" description="Helical" evidence="8">
    <location>
        <begin position="411"/>
        <end position="432"/>
    </location>
</feature>
<dbReference type="GO" id="GO:0006811">
    <property type="term" value="P:monoatomic ion transport"/>
    <property type="evidence" value="ECO:0007669"/>
    <property type="project" value="UniProtKB-KW"/>
</dbReference>
<feature type="transmembrane region" description="Helical" evidence="8">
    <location>
        <begin position="172"/>
        <end position="192"/>
    </location>
</feature>
<evidence type="ECO:0000256" key="5">
    <source>
        <dbReference type="ARBA" id="ARBA00022989"/>
    </source>
</evidence>
<evidence type="ECO:0000256" key="7">
    <source>
        <dbReference type="ARBA" id="ARBA00023136"/>
    </source>
</evidence>
<feature type="transmembrane region" description="Helical" evidence="8">
    <location>
        <begin position="337"/>
        <end position="358"/>
    </location>
</feature>
<feature type="transmembrane region" description="Helical" evidence="8">
    <location>
        <begin position="83"/>
        <end position="102"/>
    </location>
</feature>
<keyword evidence="5 8" id="KW-1133">Transmembrane helix</keyword>
<protein>
    <recommendedName>
        <fullName evidence="11">Major facilitator superfamily (MFS) profile domain-containing protein</fullName>
    </recommendedName>
</protein>
<dbReference type="AlphaFoldDB" id="A0A8H6TDS4"/>
<evidence type="ECO:0008006" key="11">
    <source>
        <dbReference type="Google" id="ProtNLM"/>
    </source>
</evidence>
<proteinExistence type="inferred from homology"/>
<dbReference type="EMBL" id="JACAZE010000005">
    <property type="protein sequence ID" value="KAF7316985.1"/>
    <property type="molecule type" value="Genomic_DNA"/>
</dbReference>
<feature type="transmembrane region" description="Helical" evidence="8">
    <location>
        <begin position="503"/>
        <end position="527"/>
    </location>
</feature>
<dbReference type="OrthoDB" id="2241241at2759"/>
<keyword evidence="7 8" id="KW-0472">Membrane</keyword>
<reference evidence="9" key="1">
    <citation type="submission" date="2020-05" db="EMBL/GenBank/DDBJ databases">
        <title>Mycena genomes resolve the evolution of fungal bioluminescence.</title>
        <authorList>
            <person name="Tsai I.J."/>
        </authorList>
    </citation>
    <scope>NUCLEOTIDE SEQUENCE</scope>
    <source>
        <strain evidence="9">110903Hualien_Pintung</strain>
    </source>
</reference>
<dbReference type="GO" id="GO:0005886">
    <property type="term" value="C:plasma membrane"/>
    <property type="evidence" value="ECO:0007669"/>
    <property type="project" value="TreeGrafter"/>
</dbReference>
<comment type="similarity">
    <text evidence="2">Belongs to the major facilitator superfamily.</text>
</comment>
<dbReference type="PANTHER" id="PTHR23501">
    <property type="entry name" value="MAJOR FACILITATOR SUPERFAMILY"/>
    <property type="match status" value="1"/>
</dbReference>
<feature type="transmembrane region" description="Helical" evidence="8">
    <location>
        <begin position="46"/>
        <end position="63"/>
    </location>
</feature>
<evidence type="ECO:0000256" key="1">
    <source>
        <dbReference type="ARBA" id="ARBA00004141"/>
    </source>
</evidence>
<gene>
    <name evidence="9" type="ORF">HMN09_00432900</name>
</gene>
<dbReference type="PANTHER" id="PTHR23501:SF58">
    <property type="entry name" value="LOW AFFINITY HEME TRANSPORTER STR3"/>
    <property type="match status" value="1"/>
</dbReference>